<sequence>MATADVIVPETSLVTLIVDRGGKREDLAFPAGITLKEALTAVGIGQLSPATIDGRIMRPEAVLGRDIVSGTLVLLRDKGWETGSEITRIDHSAEVRATTLSITISTLAILLGLLAGR</sequence>
<dbReference type="AlphaFoldDB" id="A0A3Q9G7H8"/>
<accession>A0A3Q9G7H8</accession>
<dbReference type="KEGG" id="flh:EJ997_08830"/>
<name>A0A3Q9G7H8_9ACTO</name>
<dbReference type="Proteomes" id="UP000280344">
    <property type="component" value="Chromosome"/>
</dbReference>
<keyword evidence="2" id="KW-1185">Reference proteome</keyword>
<proteinExistence type="predicted"/>
<dbReference type="EMBL" id="CP034593">
    <property type="protein sequence ID" value="AZQ77422.1"/>
    <property type="molecule type" value="Genomic_DNA"/>
</dbReference>
<protein>
    <submittedName>
        <fullName evidence="1">Uncharacterized protein</fullName>
    </submittedName>
</protein>
<evidence type="ECO:0000313" key="2">
    <source>
        <dbReference type="Proteomes" id="UP000280344"/>
    </source>
</evidence>
<gene>
    <name evidence="1" type="ORF">EJ997_08830</name>
</gene>
<organism evidence="1 2">
    <name type="scientific">Flaviflexus ciconiae</name>
    <dbReference type="NCBI Taxonomy" id="2496867"/>
    <lineage>
        <taxon>Bacteria</taxon>
        <taxon>Bacillati</taxon>
        <taxon>Actinomycetota</taxon>
        <taxon>Actinomycetes</taxon>
        <taxon>Actinomycetales</taxon>
        <taxon>Actinomycetaceae</taxon>
        <taxon>Flaviflexus</taxon>
    </lineage>
</organism>
<evidence type="ECO:0000313" key="1">
    <source>
        <dbReference type="EMBL" id="AZQ77422.1"/>
    </source>
</evidence>
<reference evidence="1 2" key="1">
    <citation type="submission" date="2018-12" db="EMBL/GenBank/DDBJ databases">
        <title>Complete genome sequence of Flaviflexus sp. H23T48.</title>
        <authorList>
            <person name="Bae J.-W."/>
            <person name="Lee J.-Y."/>
        </authorList>
    </citation>
    <scope>NUCLEOTIDE SEQUENCE [LARGE SCALE GENOMIC DNA]</scope>
    <source>
        <strain evidence="1 2">H23T48</strain>
    </source>
</reference>
<dbReference type="RefSeq" id="WP_126704225.1">
    <property type="nucleotide sequence ID" value="NZ_CP034593.1"/>
</dbReference>